<evidence type="ECO:0000256" key="2">
    <source>
        <dbReference type="SAM" id="MobiDB-lite"/>
    </source>
</evidence>
<sequence>MSKKPFGTLLLLAAAFVAGSASAVELDSDHDGVVDALDRCPNTAQLKKLPADFKYATAVNQERLKPGAQAYPVDAHGCEPDNDGDDIVNSRDYCPEDTPQTLSMGIAPNGCPKHSDFDGTPDYRDKCPNTPRGIKTDAFGCPVGNTDS</sequence>
<reference evidence="4 5" key="1">
    <citation type="journal article" date="2018" name="ISME J.">
        <title>Endosymbiont genomes yield clues of tubeworm success.</title>
        <authorList>
            <person name="Li Y."/>
            <person name="Liles M.R."/>
            <person name="Halanych K.M."/>
        </authorList>
    </citation>
    <scope>NUCLEOTIDE SEQUENCE [LARGE SCALE GENOMIC DNA]</scope>
    <source>
        <strain evidence="4">A1422</strain>
    </source>
</reference>
<gene>
    <name evidence="4" type="ORF">DIZ79_03535</name>
</gene>
<dbReference type="SUPFAM" id="SSF103647">
    <property type="entry name" value="TSP type-3 repeat"/>
    <property type="match status" value="2"/>
</dbReference>
<comment type="caution">
    <text evidence="4">The sequence shown here is derived from an EMBL/GenBank/DDBJ whole genome shotgun (WGS) entry which is preliminary data.</text>
</comment>
<keyword evidence="1 3" id="KW-0732">Signal</keyword>
<evidence type="ECO:0000256" key="1">
    <source>
        <dbReference type="ARBA" id="ARBA00022729"/>
    </source>
</evidence>
<evidence type="ECO:0008006" key="6">
    <source>
        <dbReference type="Google" id="ProtNLM"/>
    </source>
</evidence>
<dbReference type="AlphaFoldDB" id="A0A370E015"/>
<dbReference type="InterPro" id="IPR003367">
    <property type="entry name" value="Thrombospondin_3-like_rpt"/>
</dbReference>
<dbReference type="GO" id="GO:0005509">
    <property type="term" value="F:calcium ion binding"/>
    <property type="evidence" value="ECO:0007669"/>
    <property type="project" value="InterPro"/>
</dbReference>
<feature type="region of interest" description="Disordered" evidence="2">
    <location>
        <begin position="71"/>
        <end position="117"/>
    </location>
</feature>
<proteinExistence type="predicted"/>
<dbReference type="Proteomes" id="UP000255508">
    <property type="component" value="Unassembled WGS sequence"/>
</dbReference>
<dbReference type="Pfam" id="PF02412">
    <property type="entry name" value="TSP_3"/>
    <property type="match status" value="2"/>
</dbReference>
<organism evidence="4 5">
    <name type="scientific">endosymbiont of Lamellibrachia luymesi</name>
    <dbReference type="NCBI Taxonomy" id="2200907"/>
    <lineage>
        <taxon>Bacteria</taxon>
        <taxon>Pseudomonadati</taxon>
        <taxon>Pseudomonadota</taxon>
        <taxon>Gammaproteobacteria</taxon>
        <taxon>sulfur-oxidizing symbionts</taxon>
    </lineage>
</organism>
<dbReference type="Gene3D" id="4.10.1080.10">
    <property type="entry name" value="TSP type-3 repeat"/>
    <property type="match status" value="1"/>
</dbReference>
<accession>A0A370E015</accession>
<evidence type="ECO:0000256" key="3">
    <source>
        <dbReference type="SAM" id="SignalP"/>
    </source>
</evidence>
<dbReference type="GO" id="GO:0007155">
    <property type="term" value="P:cell adhesion"/>
    <property type="evidence" value="ECO:0007669"/>
    <property type="project" value="InterPro"/>
</dbReference>
<protein>
    <recommendedName>
        <fullName evidence="6">Thrombospondin</fullName>
    </recommendedName>
</protein>
<dbReference type="EMBL" id="QFXD01000061">
    <property type="protein sequence ID" value="RDH92425.1"/>
    <property type="molecule type" value="Genomic_DNA"/>
</dbReference>
<evidence type="ECO:0000313" key="5">
    <source>
        <dbReference type="Proteomes" id="UP000255508"/>
    </source>
</evidence>
<feature type="chain" id="PRO_5016605399" description="Thrombospondin" evidence="3">
    <location>
        <begin position="24"/>
        <end position="148"/>
    </location>
</feature>
<dbReference type="InterPro" id="IPR028974">
    <property type="entry name" value="TSP_type-3_rpt"/>
</dbReference>
<evidence type="ECO:0000313" key="4">
    <source>
        <dbReference type="EMBL" id="RDH92425.1"/>
    </source>
</evidence>
<name>A0A370E015_9GAMM</name>
<feature type="signal peptide" evidence="3">
    <location>
        <begin position="1"/>
        <end position="23"/>
    </location>
</feature>